<keyword evidence="3" id="KW-0732">Signal</keyword>
<dbReference type="Pfam" id="PF14322">
    <property type="entry name" value="SusD-like_3"/>
    <property type="match status" value="1"/>
</dbReference>
<gene>
    <name evidence="8" type="ORF">GCM10007415_44280</name>
</gene>
<evidence type="ECO:0000256" key="2">
    <source>
        <dbReference type="ARBA" id="ARBA00006275"/>
    </source>
</evidence>
<protein>
    <submittedName>
        <fullName evidence="8">Membrane protein</fullName>
    </submittedName>
</protein>
<comment type="similarity">
    <text evidence="2">Belongs to the SusD family.</text>
</comment>
<evidence type="ECO:0000256" key="4">
    <source>
        <dbReference type="ARBA" id="ARBA00023136"/>
    </source>
</evidence>
<comment type="subcellular location">
    <subcellularLocation>
        <location evidence="1">Cell outer membrane</location>
    </subcellularLocation>
</comment>
<dbReference type="GO" id="GO:0009279">
    <property type="term" value="C:cell outer membrane"/>
    <property type="evidence" value="ECO:0007669"/>
    <property type="project" value="UniProtKB-SubCell"/>
</dbReference>
<dbReference type="InterPro" id="IPR011990">
    <property type="entry name" value="TPR-like_helical_dom_sf"/>
</dbReference>
<comment type="caution">
    <text evidence="8">The sequence shown here is derived from an EMBL/GenBank/DDBJ whole genome shotgun (WGS) entry which is preliminary data.</text>
</comment>
<evidence type="ECO:0000256" key="3">
    <source>
        <dbReference type="ARBA" id="ARBA00022729"/>
    </source>
</evidence>
<keyword evidence="9" id="KW-1185">Reference proteome</keyword>
<dbReference type="Pfam" id="PF07980">
    <property type="entry name" value="SusD_RagB"/>
    <property type="match status" value="1"/>
</dbReference>
<reference evidence="8" key="2">
    <citation type="submission" date="2020-09" db="EMBL/GenBank/DDBJ databases">
        <authorList>
            <person name="Sun Q."/>
            <person name="Zhou Y."/>
        </authorList>
    </citation>
    <scope>NUCLEOTIDE SEQUENCE</scope>
    <source>
        <strain evidence="8">CGMCC 1.12195</strain>
    </source>
</reference>
<sequence>MKTYLTDFLSKFLSPALVLSLALSSCNDSVLEEVPLDFFSPDNSFTTEAGALQGITALHDRVRTAYYSYTEFGTMNWATHGSDLGFNGEIPERGSPYLNSYRDMTPIWKPVVDHWTAGFKIIQWANVLIDQLEKLDPSVFAAGEEGKNGYIGEARFFRAFAYRNLVSTFGDIPLLDRPVETAKADFVRDPVSSVLKLMEEDFKFAATYLPKQGQEAAPGRITQGVAWHYLAETYLEQENPESAVEAASQVVDGYHYKLMTERFGNRLGNDYLGSGDVYYDLFGYSNHNLANNTEAMWVIQIEPNVTGGKQISSAYIYGPRYFDIGLTPDGKKAILGNFYNGNYTGYNDTLSRPTGNARGTNFVHYYMWEGEWNTDIRNAKHNIKRDFYFDNPESTYDGHKIDFSLYTNPKRSNLMLDTCKILFPTFMKFHDPGNYFVDPGRSGGGVTHKDWYALRFAETLLLRAEAYLGIGRPDLAAEDINKVRNRAHATPVSAAEVDIDYVLDERARELYGEEWRLIALRRTGKLIERVQKYNDNPMCPGADIEEHNVLWPIPQSQIDLNIDADFPQNPGY</sequence>
<accession>A0A917I2K8</accession>
<dbReference type="Gene3D" id="1.25.40.390">
    <property type="match status" value="1"/>
</dbReference>
<dbReference type="InterPro" id="IPR012944">
    <property type="entry name" value="SusD_RagB_dom"/>
</dbReference>
<dbReference type="Proteomes" id="UP000660862">
    <property type="component" value="Unassembled WGS sequence"/>
</dbReference>
<dbReference type="RefSeq" id="WP_188508300.1">
    <property type="nucleotide sequence ID" value="NZ_BMER01000006.1"/>
</dbReference>
<organism evidence="8 9">
    <name type="scientific">Parapedobacter pyrenivorans</name>
    <dbReference type="NCBI Taxonomy" id="1305674"/>
    <lineage>
        <taxon>Bacteria</taxon>
        <taxon>Pseudomonadati</taxon>
        <taxon>Bacteroidota</taxon>
        <taxon>Sphingobacteriia</taxon>
        <taxon>Sphingobacteriales</taxon>
        <taxon>Sphingobacteriaceae</taxon>
        <taxon>Parapedobacter</taxon>
    </lineage>
</organism>
<keyword evidence="5" id="KW-0998">Cell outer membrane</keyword>
<evidence type="ECO:0000313" key="9">
    <source>
        <dbReference type="Proteomes" id="UP000660862"/>
    </source>
</evidence>
<dbReference type="EMBL" id="BMER01000006">
    <property type="protein sequence ID" value="GGH03266.1"/>
    <property type="molecule type" value="Genomic_DNA"/>
</dbReference>
<evidence type="ECO:0000259" key="6">
    <source>
        <dbReference type="Pfam" id="PF07980"/>
    </source>
</evidence>
<feature type="domain" description="RagB/SusD" evidence="6">
    <location>
        <begin position="436"/>
        <end position="572"/>
    </location>
</feature>
<dbReference type="AlphaFoldDB" id="A0A917I2K8"/>
<evidence type="ECO:0000313" key="8">
    <source>
        <dbReference type="EMBL" id="GGH03266.1"/>
    </source>
</evidence>
<feature type="domain" description="SusD-like N-terminal" evidence="7">
    <location>
        <begin position="110"/>
        <end position="235"/>
    </location>
</feature>
<dbReference type="SUPFAM" id="SSF48452">
    <property type="entry name" value="TPR-like"/>
    <property type="match status" value="1"/>
</dbReference>
<evidence type="ECO:0000256" key="1">
    <source>
        <dbReference type="ARBA" id="ARBA00004442"/>
    </source>
</evidence>
<reference evidence="8" key="1">
    <citation type="journal article" date="2014" name="Int. J. Syst. Evol. Microbiol.">
        <title>Complete genome sequence of Corynebacterium casei LMG S-19264T (=DSM 44701T), isolated from a smear-ripened cheese.</title>
        <authorList>
            <consortium name="US DOE Joint Genome Institute (JGI-PGF)"/>
            <person name="Walter F."/>
            <person name="Albersmeier A."/>
            <person name="Kalinowski J."/>
            <person name="Ruckert C."/>
        </authorList>
    </citation>
    <scope>NUCLEOTIDE SEQUENCE</scope>
    <source>
        <strain evidence="8">CGMCC 1.12195</strain>
    </source>
</reference>
<proteinExistence type="inferred from homology"/>
<evidence type="ECO:0000256" key="5">
    <source>
        <dbReference type="ARBA" id="ARBA00023237"/>
    </source>
</evidence>
<dbReference type="InterPro" id="IPR033985">
    <property type="entry name" value="SusD-like_N"/>
</dbReference>
<dbReference type="PROSITE" id="PS51257">
    <property type="entry name" value="PROKAR_LIPOPROTEIN"/>
    <property type="match status" value="1"/>
</dbReference>
<name>A0A917I2K8_9SPHI</name>
<keyword evidence="4" id="KW-0472">Membrane</keyword>
<evidence type="ECO:0000259" key="7">
    <source>
        <dbReference type="Pfam" id="PF14322"/>
    </source>
</evidence>